<keyword evidence="2" id="KW-1185">Reference proteome</keyword>
<organism evidence="1 2">
    <name type="scientific">Streptomyces johnsoniae</name>
    <dbReference type="NCBI Taxonomy" id="3075532"/>
    <lineage>
        <taxon>Bacteria</taxon>
        <taxon>Bacillati</taxon>
        <taxon>Actinomycetota</taxon>
        <taxon>Actinomycetes</taxon>
        <taxon>Kitasatosporales</taxon>
        <taxon>Streptomycetaceae</taxon>
        <taxon>Streptomyces</taxon>
    </lineage>
</organism>
<dbReference type="SUPFAM" id="SSF48208">
    <property type="entry name" value="Six-hairpin glycosidases"/>
    <property type="match status" value="1"/>
</dbReference>
<comment type="caution">
    <text evidence="1">The sequence shown here is derived from an EMBL/GenBank/DDBJ whole genome shotgun (WGS) entry which is preliminary data.</text>
</comment>
<gene>
    <name evidence="1" type="ORF">RM779_19285</name>
</gene>
<sequence>MDTSGAARTLRVEGEGMILEIEADGPAVRLSLSGEDGRYLAAGLGDLLAVSVGRPWSLAFPGVREPAVRRSGAGLTVRCAVGPLAAEATFAFGDGALHTEVVWRNAGARPLRDVAVGLALPLPDATAASVTLPGVLYRGNPSADPDRVVPRLGVGPHGGLVVEEHRLPVPGVHAEWPGATGPRFLTLYALDPGDGSLGALVPVPGEGTALLALSGPVMFNGEPDVAYTHKAATAPHPGGYRDLAPGAAITLRHALRWGRPSRPGHGFRDLVHHGLRRYAPSGARPLSLDAIVELKTAALDRRWHEAAGAAGYLKFHGPGHVPGFMYGWTGQCLRLAWCDARLGLERGEEWRLRRCRRAVDFYLDGSAQGAPPGLRLSFHHVGDGRWTGFERHGRPFVSARAFGDTLGDLADVIVLLRDHGRAVPDRWLRALDEGLDAVRRGLLPDGLVPLGWALDDGAPLPEPPGAAGLPCVLALLKAQRVTPSPALLRDAADLLGRYQRAHADDFATPFSHATLDAACEDKEGGIAFFLCAYELLLLTGESRYREWAAAAADWLLTWVYQWNPAYPPGSPLRERGFAAAGWPVVSVQNHHVDVFFPVHELARFGDLTGRPEYTDLADTMIHAMGQGICARPGEWDFAHPGEQAEGFFPTNWQARGTSNTWNPSWVTAQVLAGALRLRGAPAADG</sequence>
<dbReference type="Proteomes" id="UP001183615">
    <property type="component" value="Unassembled WGS sequence"/>
</dbReference>
<evidence type="ECO:0000313" key="2">
    <source>
        <dbReference type="Proteomes" id="UP001183615"/>
    </source>
</evidence>
<name>A0ABU2S6X8_9ACTN</name>
<evidence type="ECO:0000313" key="1">
    <source>
        <dbReference type="EMBL" id="MDT0444726.1"/>
    </source>
</evidence>
<protein>
    <submittedName>
        <fullName evidence="1">Uncharacterized protein</fullName>
    </submittedName>
</protein>
<dbReference type="RefSeq" id="WP_311618977.1">
    <property type="nucleotide sequence ID" value="NZ_JAVREV010000010.1"/>
</dbReference>
<dbReference type="InterPro" id="IPR008928">
    <property type="entry name" value="6-hairpin_glycosidase_sf"/>
</dbReference>
<accession>A0ABU2S6X8</accession>
<reference evidence="2" key="1">
    <citation type="submission" date="2023-07" db="EMBL/GenBank/DDBJ databases">
        <title>30 novel species of actinomycetes from the DSMZ collection.</title>
        <authorList>
            <person name="Nouioui I."/>
        </authorList>
    </citation>
    <scope>NUCLEOTIDE SEQUENCE [LARGE SCALE GENOMIC DNA]</scope>
    <source>
        <strain evidence="2">DSM 41886</strain>
    </source>
</reference>
<dbReference type="EMBL" id="JAVREV010000010">
    <property type="protein sequence ID" value="MDT0444726.1"/>
    <property type="molecule type" value="Genomic_DNA"/>
</dbReference>
<proteinExistence type="predicted"/>